<proteinExistence type="predicted"/>
<dbReference type="Proteomes" id="UP000186168">
    <property type="component" value="Unassembled WGS sequence"/>
</dbReference>
<protein>
    <submittedName>
        <fullName evidence="1">Uncharacterized protein</fullName>
    </submittedName>
</protein>
<dbReference type="EMBL" id="ASQP01000469">
    <property type="protein sequence ID" value="OMI34434.1"/>
    <property type="molecule type" value="Genomic_DNA"/>
</dbReference>
<dbReference type="GeneID" id="96746645"/>
<evidence type="ECO:0000313" key="2">
    <source>
        <dbReference type="Proteomes" id="UP000186168"/>
    </source>
</evidence>
<dbReference type="STRING" id="67365.GCA_001704635_01707"/>
<comment type="caution">
    <text evidence="1">The sequence shown here is derived from an EMBL/GenBank/DDBJ whole genome shotgun (WGS) entry which is preliminary data.</text>
</comment>
<keyword evidence="2" id="KW-1185">Reference proteome</keyword>
<accession>A0A1R1S817</accession>
<sequence>MPARPFKRGDFVRYDGSRERWRGKWWTVEAVHNSRGIRTYTLAARGIGRLRNVKAQHVSQPAVD</sequence>
<organism evidence="1 2">
    <name type="scientific">Streptomyces sparsogenes DSM 40356</name>
    <dbReference type="NCBI Taxonomy" id="1331668"/>
    <lineage>
        <taxon>Bacteria</taxon>
        <taxon>Bacillati</taxon>
        <taxon>Actinomycetota</taxon>
        <taxon>Actinomycetes</taxon>
        <taxon>Kitasatosporales</taxon>
        <taxon>Streptomycetaceae</taxon>
        <taxon>Streptomyces</taxon>
    </lineage>
</organism>
<name>A0A1R1S817_9ACTN</name>
<dbReference type="AlphaFoldDB" id="A0A1R1S817"/>
<reference evidence="1 2" key="1">
    <citation type="submission" date="2013-05" db="EMBL/GenBank/DDBJ databases">
        <title>Genome sequence of Streptomyces sparsogenes DSM 40356.</title>
        <authorList>
            <person name="Coyne S."/>
            <person name="Seebeck F.P."/>
        </authorList>
    </citation>
    <scope>NUCLEOTIDE SEQUENCE [LARGE SCALE GENOMIC DNA]</scope>
    <source>
        <strain evidence="1 2">DSM 40356</strain>
    </source>
</reference>
<dbReference type="RefSeq" id="WP_065966565.1">
    <property type="nucleotide sequence ID" value="NZ_ASQP01000469.1"/>
</dbReference>
<evidence type="ECO:0000313" key="1">
    <source>
        <dbReference type="EMBL" id="OMI34434.1"/>
    </source>
</evidence>
<gene>
    <name evidence="1" type="ORF">SPAR_36661</name>
</gene>